<feature type="region of interest" description="Disordered" evidence="1">
    <location>
        <begin position="509"/>
        <end position="542"/>
    </location>
</feature>
<organism evidence="2 3">
    <name type="scientific">Parthenolecanium corni</name>
    <dbReference type="NCBI Taxonomy" id="536013"/>
    <lineage>
        <taxon>Eukaryota</taxon>
        <taxon>Metazoa</taxon>
        <taxon>Ecdysozoa</taxon>
        <taxon>Arthropoda</taxon>
        <taxon>Hexapoda</taxon>
        <taxon>Insecta</taxon>
        <taxon>Pterygota</taxon>
        <taxon>Neoptera</taxon>
        <taxon>Paraneoptera</taxon>
        <taxon>Hemiptera</taxon>
        <taxon>Sternorrhyncha</taxon>
        <taxon>Coccoidea</taxon>
        <taxon>Coccidae</taxon>
        <taxon>Parthenolecanium</taxon>
    </lineage>
</organism>
<feature type="compositionally biased region" description="Polar residues" evidence="1">
    <location>
        <begin position="433"/>
        <end position="451"/>
    </location>
</feature>
<feature type="region of interest" description="Disordered" evidence="1">
    <location>
        <begin position="113"/>
        <end position="135"/>
    </location>
</feature>
<feature type="compositionally biased region" description="Polar residues" evidence="1">
    <location>
        <begin position="113"/>
        <end position="130"/>
    </location>
</feature>
<gene>
    <name evidence="2" type="ORF">V9T40_014337</name>
</gene>
<feature type="compositionally biased region" description="Polar residues" evidence="1">
    <location>
        <begin position="338"/>
        <end position="359"/>
    </location>
</feature>
<evidence type="ECO:0000313" key="3">
    <source>
        <dbReference type="Proteomes" id="UP001367676"/>
    </source>
</evidence>
<comment type="caution">
    <text evidence="2">The sequence shown here is derived from an EMBL/GenBank/DDBJ whole genome shotgun (WGS) entry which is preliminary data.</text>
</comment>
<feature type="region of interest" description="Disordered" evidence="1">
    <location>
        <begin position="274"/>
        <end position="485"/>
    </location>
</feature>
<dbReference type="Proteomes" id="UP001367676">
    <property type="component" value="Unassembled WGS sequence"/>
</dbReference>
<dbReference type="AlphaFoldDB" id="A0AAN9T4G8"/>
<sequence>MSSRYQTTTTTTANNYNSDNRLDELLEDLQSTVAPRPAVNGHATGYRQTYKTFTTQKSGYPAETSKECEIEYLNPSNMTSVVAERSKSPLFDKENILTNGKNASAHKTISYEYSTKRTGSQPTSPIFENNRSTEKSEAKFRQNINELDSLLDDLNHSQKIEFSSTGTNHSSRIKGYDSGFIEPLDSSTPLKNSHVARIEEKSFEEQRYGSGNSAPIRHTEVKKEVIYNGQPVESYVDKYSTNNDFKKDLVFTGGSLRHREPSPGRQLQEAYHYETKTTSSKTGTQVPPQRSITRNYNYESDVTDSSIPNSNERYATNLYDYNRSPSPTRSYYSTTSSARNITPQPVNRSAMYSSRIVQESTRRETQRSPTPPPPHRSPSPVSFAQPPDPLLESTVNTYDIEHRTNVARPQSPLLKQRFSPLDPGLDTVPGAQTLITRNYKYTSQSTQNSRYPGSDGYRPEPSPVPVLRPFPPPSPQPDTREQKPPKQLDELMASFSDSESQHHREVFNRYTVNRSSNRSHVPTSDTVRPKTPPPAPASPTEKIHAIETQKLNECTKEKMNSVAGPPVYYPPGPLFAKKEEYSVVSSEQNAGAKGKMNAKRKAKYKYESGSKMKESSDTKKTVVPLCLPVCCALPCAIM</sequence>
<name>A0AAN9T4G8_9HEMI</name>
<feature type="compositionally biased region" description="Pro residues" evidence="1">
    <location>
        <begin position="460"/>
        <end position="476"/>
    </location>
</feature>
<evidence type="ECO:0000313" key="2">
    <source>
        <dbReference type="EMBL" id="KAK7571865.1"/>
    </source>
</evidence>
<evidence type="ECO:0000256" key="1">
    <source>
        <dbReference type="SAM" id="MobiDB-lite"/>
    </source>
</evidence>
<feature type="compositionally biased region" description="Polar residues" evidence="1">
    <location>
        <begin position="276"/>
        <end position="314"/>
    </location>
</feature>
<dbReference type="PANTHER" id="PTHR41156">
    <property type="entry name" value="AGAP006184-PA"/>
    <property type="match status" value="1"/>
</dbReference>
<accession>A0AAN9T4G8</accession>
<feature type="compositionally biased region" description="Polar residues" evidence="1">
    <location>
        <begin position="510"/>
        <end position="526"/>
    </location>
</feature>
<reference evidence="2 3" key="1">
    <citation type="submission" date="2024-03" db="EMBL/GenBank/DDBJ databases">
        <title>Adaptation during the transition from Ophiocordyceps entomopathogen to insect associate is accompanied by gene loss and intensified selection.</title>
        <authorList>
            <person name="Ward C.M."/>
            <person name="Onetto C.A."/>
            <person name="Borneman A.R."/>
        </authorList>
    </citation>
    <scope>NUCLEOTIDE SEQUENCE [LARGE SCALE GENOMIC DNA]</scope>
    <source>
        <strain evidence="2">AWRI1</strain>
        <tissue evidence="2">Single Adult Female</tissue>
    </source>
</reference>
<keyword evidence="3" id="KW-1185">Reference proteome</keyword>
<protein>
    <submittedName>
        <fullName evidence="2">Uncharacterized protein</fullName>
    </submittedName>
</protein>
<proteinExistence type="predicted"/>
<feature type="compositionally biased region" description="Low complexity" evidence="1">
    <location>
        <begin position="323"/>
        <end position="337"/>
    </location>
</feature>
<dbReference type="PANTHER" id="PTHR41156:SF1">
    <property type="entry name" value="ZASP-LIKE MOTIF DOMAIN-CONTAINING PROTEIN"/>
    <property type="match status" value="1"/>
</dbReference>
<feature type="region of interest" description="Disordered" evidence="1">
    <location>
        <begin position="1"/>
        <end position="20"/>
    </location>
</feature>
<dbReference type="EMBL" id="JBBCAQ010000038">
    <property type="protein sequence ID" value="KAK7571865.1"/>
    <property type="molecule type" value="Genomic_DNA"/>
</dbReference>